<comment type="caution">
    <text evidence="1">The sequence shown here is derived from an EMBL/GenBank/DDBJ whole genome shotgun (WGS) entry which is preliminary data.</text>
</comment>
<name>A0A498JUK1_MALDO</name>
<proteinExistence type="predicted"/>
<sequence>MLVARVIGEEKGPEGRWEQLQRGRARVRVGGRAKGGGEVDGPGEGCKGGDGEGLHGWNCSKEITRIDLGLHIHQPIKVMLEVLNAKNSPLQIACNAISIMVDPNVKILVAVKGFPWILGNKRSQALVCSSLLHTEPSRDSQLYEDMELPTPISHSFFLRGGLKVNNGKLLSMIERSLSESPRNMAINEALRVLFSTIYNIHDKPDEQVIVKLIRDILPTIDNVRCIFLYAITTPKLAPPPPVMAQKRSSPIDFRSRSSPCTFTSCASTMLSTDKPYFPIILPYPPPLKWPPTPTVGQTPAGKPWILLFSAIL</sequence>
<dbReference type="AlphaFoldDB" id="A0A498JUK1"/>
<keyword evidence="2" id="KW-1185">Reference proteome</keyword>
<evidence type="ECO:0000313" key="1">
    <source>
        <dbReference type="EMBL" id="RXH98855.1"/>
    </source>
</evidence>
<dbReference type="EMBL" id="RDQH01000331">
    <property type="protein sequence ID" value="RXH98855.1"/>
    <property type="molecule type" value="Genomic_DNA"/>
</dbReference>
<evidence type="ECO:0000313" key="2">
    <source>
        <dbReference type="Proteomes" id="UP000290289"/>
    </source>
</evidence>
<reference evidence="1 2" key="1">
    <citation type="submission" date="2018-10" db="EMBL/GenBank/DDBJ databases">
        <title>A high-quality apple genome assembly.</title>
        <authorList>
            <person name="Hu J."/>
        </authorList>
    </citation>
    <scope>NUCLEOTIDE SEQUENCE [LARGE SCALE GENOMIC DNA]</scope>
    <source>
        <strain evidence="2">cv. HFTH1</strain>
        <tissue evidence="1">Young leaf</tissue>
    </source>
</reference>
<organism evidence="1 2">
    <name type="scientific">Malus domestica</name>
    <name type="common">Apple</name>
    <name type="synonym">Pyrus malus</name>
    <dbReference type="NCBI Taxonomy" id="3750"/>
    <lineage>
        <taxon>Eukaryota</taxon>
        <taxon>Viridiplantae</taxon>
        <taxon>Streptophyta</taxon>
        <taxon>Embryophyta</taxon>
        <taxon>Tracheophyta</taxon>
        <taxon>Spermatophyta</taxon>
        <taxon>Magnoliopsida</taxon>
        <taxon>eudicotyledons</taxon>
        <taxon>Gunneridae</taxon>
        <taxon>Pentapetalae</taxon>
        <taxon>rosids</taxon>
        <taxon>fabids</taxon>
        <taxon>Rosales</taxon>
        <taxon>Rosaceae</taxon>
        <taxon>Amygdaloideae</taxon>
        <taxon>Maleae</taxon>
        <taxon>Malus</taxon>
    </lineage>
</organism>
<gene>
    <name evidence="1" type="ORF">DVH24_011180</name>
</gene>
<dbReference type="Proteomes" id="UP000290289">
    <property type="component" value="Chromosome 5"/>
</dbReference>
<accession>A0A498JUK1</accession>
<protein>
    <submittedName>
        <fullName evidence="1">Uncharacterized protein</fullName>
    </submittedName>
</protein>